<sequence>MDGLFGWDCEGADLVLAWQSSVQQWSGVWKHMPYSVTSRLPSTIGTNFRSLKSMSANVCEYGVYSVQIQPRAVAWKLQLGTQILVTCGEGNRCSSAAIQRLVGSP</sequence>
<dbReference type="Proteomes" id="UP000827986">
    <property type="component" value="Unassembled WGS sequence"/>
</dbReference>
<organism evidence="1 2">
    <name type="scientific">Mauremys mutica</name>
    <name type="common">yellowpond turtle</name>
    <dbReference type="NCBI Taxonomy" id="74926"/>
    <lineage>
        <taxon>Eukaryota</taxon>
        <taxon>Metazoa</taxon>
        <taxon>Chordata</taxon>
        <taxon>Craniata</taxon>
        <taxon>Vertebrata</taxon>
        <taxon>Euteleostomi</taxon>
        <taxon>Archelosauria</taxon>
        <taxon>Testudinata</taxon>
        <taxon>Testudines</taxon>
        <taxon>Cryptodira</taxon>
        <taxon>Durocryptodira</taxon>
        <taxon>Testudinoidea</taxon>
        <taxon>Geoemydidae</taxon>
        <taxon>Geoemydinae</taxon>
        <taxon>Mauremys</taxon>
    </lineage>
</organism>
<gene>
    <name evidence="1" type="ORF">KIL84_005325</name>
</gene>
<dbReference type="AlphaFoldDB" id="A0A9D3XHJ2"/>
<keyword evidence="2" id="KW-1185">Reference proteome</keyword>
<evidence type="ECO:0000313" key="1">
    <source>
        <dbReference type="EMBL" id="KAH1181599.1"/>
    </source>
</evidence>
<accession>A0A9D3XHJ2</accession>
<dbReference type="EMBL" id="JAHDVG010000468">
    <property type="protein sequence ID" value="KAH1181599.1"/>
    <property type="molecule type" value="Genomic_DNA"/>
</dbReference>
<name>A0A9D3XHJ2_9SAUR</name>
<protein>
    <submittedName>
        <fullName evidence="1">Uncharacterized protein</fullName>
    </submittedName>
</protein>
<reference evidence="1" key="1">
    <citation type="submission" date="2021-09" db="EMBL/GenBank/DDBJ databases">
        <title>The genome of Mauremys mutica provides insights into the evolution of semi-aquatic lifestyle.</title>
        <authorList>
            <person name="Gong S."/>
            <person name="Gao Y."/>
        </authorList>
    </citation>
    <scope>NUCLEOTIDE SEQUENCE</scope>
    <source>
        <strain evidence="1">MM-2020</strain>
        <tissue evidence="1">Muscle</tissue>
    </source>
</reference>
<proteinExistence type="predicted"/>
<comment type="caution">
    <text evidence="1">The sequence shown here is derived from an EMBL/GenBank/DDBJ whole genome shotgun (WGS) entry which is preliminary data.</text>
</comment>
<evidence type="ECO:0000313" key="2">
    <source>
        <dbReference type="Proteomes" id="UP000827986"/>
    </source>
</evidence>